<gene>
    <name evidence="1" type="ORF">CDAR_107011</name>
</gene>
<proteinExistence type="predicted"/>
<organism evidence="1 2">
    <name type="scientific">Caerostris darwini</name>
    <dbReference type="NCBI Taxonomy" id="1538125"/>
    <lineage>
        <taxon>Eukaryota</taxon>
        <taxon>Metazoa</taxon>
        <taxon>Ecdysozoa</taxon>
        <taxon>Arthropoda</taxon>
        <taxon>Chelicerata</taxon>
        <taxon>Arachnida</taxon>
        <taxon>Araneae</taxon>
        <taxon>Araneomorphae</taxon>
        <taxon>Entelegynae</taxon>
        <taxon>Araneoidea</taxon>
        <taxon>Araneidae</taxon>
        <taxon>Caerostris</taxon>
    </lineage>
</organism>
<dbReference type="Proteomes" id="UP001054837">
    <property type="component" value="Unassembled WGS sequence"/>
</dbReference>
<comment type="caution">
    <text evidence="1">The sequence shown here is derived from an EMBL/GenBank/DDBJ whole genome shotgun (WGS) entry which is preliminary data.</text>
</comment>
<evidence type="ECO:0000313" key="1">
    <source>
        <dbReference type="EMBL" id="GIY38256.1"/>
    </source>
</evidence>
<name>A0AAV4SYQ4_9ARAC</name>
<evidence type="ECO:0000313" key="2">
    <source>
        <dbReference type="Proteomes" id="UP001054837"/>
    </source>
</evidence>
<protein>
    <submittedName>
        <fullName evidence="1">Uncharacterized protein</fullName>
    </submittedName>
</protein>
<reference evidence="1 2" key="1">
    <citation type="submission" date="2021-06" db="EMBL/GenBank/DDBJ databases">
        <title>Caerostris darwini draft genome.</title>
        <authorList>
            <person name="Kono N."/>
            <person name="Arakawa K."/>
        </authorList>
    </citation>
    <scope>NUCLEOTIDE SEQUENCE [LARGE SCALE GENOMIC DNA]</scope>
</reference>
<keyword evidence="2" id="KW-1185">Reference proteome</keyword>
<dbReference type="EMBL" id="BPLQ01008573">
    <property type="protein sequence ID" value="GIY38256.1"/>
    <property type="molecule type" value="Genomic_DNA"/>
</dbReference>
<accession>A0AAV4SYQ4</accession>
<dbReference type="AlphaFoldDB" id="A0AAV4SYQ4"/>
<sequence>MMLSEILLAGFKMVMSVHFIPEITFPEVGKIVCRPYASGVEGSEKRCPVIYASGHAFRHLNPGTQICHACRPTAAPRRSGFVSRVKLSVHREGPLSLFDSFLFVRFMSRRTYGGQRWKRWKCSQ</sequence>